<dbReference type="Proteomes" id="UP000232688">
    <property type="component" value="Unassembled WGS sequence"/>
</dbReference>
<name>A0A2N0REW3_9GLOM</name>
<evidence type="ECO:0000313" key="1">
    <source>
        <dbReference type="EMBL" id="PKB97129.1"/>
    </source>
</evidence>
<reference evidence="2 3" key="4">
    <citation type="submission" date="2017-10" db="EMBL/GenBank/DDBJ databases">
        <title>Genome analyses suggest a sexual origin of heterokaryosis in a supposedly ancient asexual fungus.</title>
        <authorList>
            <person name="Corradi N."/>
            <person name="Sedzielewska K."/>
            <person name="Noel J."/>
            <person name="Charron P."/>
            <person name="Farinelli L."/>
            <person name="Marton T."/>
            <person name="Kruger M."/>
            <person name="Pelin A."/>
            <person name="Brachmann A."/>
            <person name="Corradi N."/>
        </authorList>
    </citation>
    <scope>NUCLEOTIDE SEQUENCE [LARGE SCALE GENOMIC DNA]</scope>
    <source>
        <strain evidence="2 3">A1</strain>
    </source>
</reference>
<protein>
    <submittedName>
        <fullName evidence="2">Uncharacterized protein</fullName>
    </submittedName>
</protein>
<reference evidence="2 3" key="3">
    <citation type="submission" date="2017-10" db="EMBL/GenBank/DDBJ databases">
        <title>Extensive intraspecific genome diversity in a model arbuscular mycorrhizal fungus.</title>
        <authorList>
            <person name="Chen E.C.H."/>
            <person name="Morin E."/>
            <person name="Baudet D."/>
            <person name="Noel J."/>
            <person name="Ndikumana S."/>
            <person name="Charron P."/>
            <person name="St-Onge C."/>
            <person name="Giorgi J."/>
            <person name="Grigoriev I.V."/>
            <person name="Roux C."/>
            <person name="Martin F.M."/>
            <person name="Corradi N."/>
        </authorList>
    </citation>
    <scope>NUCLEOTIDE SEQUENCE [LARGE SCALE GENOMIC DNA]</scope>
    <source>
        <strain evidence="2 3">A1</strain>
    </source>
</reference>
<dbReference type="AlphaFoldDB" id="A0A2N0REW3"/>
<gene>
    <name evidence="2" type="ORF">RhiirA1_465936</name>
    <name evidence="1" type="ORF">RhiirA5_433683</name>
</gene>
<dbReference type="EMBL" id="LLXH01000931">
    <property type="protein sequence ID" value="PKC61851.1"/>
    <property type="molecule type" value="Genomic_DNA"/>
</dbReference>
<reference evidence="1 4" key="2">
    <citation type="submission" date="2017-09" db="EMBL/GenBank/DDBJ databases">
        <title>Extensive intraspecific genome diversity in a model arbuscular mycorrhizal fungus.</title>
        <authorList>
            <person name="Chen E.C."/>
            <person name="Morin E."/>
            <person name="Beaudet D."/>
            <person name="Noel J."/>
            <person name="Ndikumana S."/>
            <person name="Charron P."/>
            <person name="St-Onge C."/>
            <person name="Giorgi J."/>
            <person name="Grigoriev I.V."/>
            <person name="Roux C."/>
            <person name="Martin F.M."/>
            <person name="Corradi N."/>
        </authorList>
    </citation>
    <scope>NUCLEOTIDE SEQUENCE [LARGE SCALE GENOMIC DNA]</scope>
    <source>
        <strain evidence="1 4">A5</strain>
    </source>
</reference>
<dbReference type="EMBL" id="LLXJ01003399">
    <property type="protein sequence ID" value="PKB97129.1"/>
    <property type="molecule type" value="Genomic_DNA"/>
</dbReference>
<organism evidence="2 3">
    <name type="scientific">Rhizophagus irregularis</name>
    <dbReference type="NCBI Taxonomy" id="588596"/>
    <lineage>
        <taxon>Eukaryota</taxon>
        <taxon>Fungi</taxon>
        <taxon>Fungi incertae sedis</taxon>
        <taxon>Mucoromycota</taxon>
        <taxon>Glomeromycotina</taxon>
        <taxon>Glomeromycetes</taxon>
        <taxon>Glomerales</taxon>
        <taxon>Glomeraceae</taxon>
        <taxon>Rhizophagus</taxon>
    </lineage>
</organism>
<accession>A0A2N0REW3</accession>
<dbReference type="VEuPathDB" id="FungiDB:RhiirA1_465936"/>
<evidence type="ECO:0000313" key="2">
    <source>
        <dbReference type="EMBL" id="PKC61851.1"/>
    </source>
</evidence>
<dbReference type="Proteomes" id="UP000232722">
    <property type="component" value="Unassembled WGS sequence"/>
</dbReference>
<evidence type="ECO:0000313" key="4">
    <source>
        <dbReference type="Proteomes" id="UP000232722"/>
    </source>
</evidence>
<proteinExistence type="predicted"/>
<reference evidence="1 4" key="1">
    <citation type="submission" date="2016-04" db="EMBL/GenBank/DDBJ databases">
        <title>Genome analyses suggest a sexual origin of heterokaryosis in a supposedly ancient asexual fungus.</title>
        <authorList>
            <person name="Ropars J."/>
            <person name="Sedzielewska K."/>
            <person name="Noel J."/>
            <person name="Charron P."/>
            <person name="Farinelli L."/>
            <person name="Marton T."/>
            <person name="Kruger M."/>
            <person name="Pelin A."/>
            <person name="Brachmann A."/>
            <person name="Corradi N."/>
        </authorList>
    </citation>
    <scope>NUCLEOTIDE SEQUENCE [LARGE SCALE GENOMIC DNA]</scope>
    <source>
        <strain evidence="1 4">A5</strain>
    </source>
</reference>
<evidence type="ECO:0000313" key="3">
    <source>
        <dbReference type="Proteomes" id="UP000232688"/>
    </source>
</evidence>
<comment type="caution">
    <text evidence="2">The sequence shown here is derived from an EMBL/GenBank/DDBJ whole genome shotgun (WGS) entry which is preliminary data.</text>
</comment>
<sequence>MVKSQNTTLNKKELQQYAQNSWREIRIKDKNIIQNIISELSKTPIQPSFSNFSNFSSKRTPTTERKPSLNIIFEPSNDTQFPQNAIVQKYLFTLLQNFKTELYEYNKLLYMTTSSEFRTQFTSKIRKLEEIIMFEENKLKKLKDNAAAQVRARNKKRLLEEMHNCIEFGIADHKRCKEVIKV</sequence>
<dbReference type="VEuPathDB" id="FungiDB:RhiirFUN_019831"/>
<dbReference type="VEuPathDB" id="FungiDB:FUN_016103"/>